<accession>A0A371CK62</accession>
<proteinExistence type="predicted"/>
<evidence type="ECO:0000259" key="1">
    <source>
        <dbReference type="PROSITE" id="PS50181"/>
    </source>
</evidence>
<feature type="domain" description="F-box" evidence="1">
    <location>
        <begin position="7"/>
        <end position="54"/>
    </location>
</feature>
<dbReference type="PROSITE" id="PS50181">
    <property type="entry name" value="FBOX"/>
    <property type="match status" value="1"/>
</dbReference>
<reference evidence="2 3" key="1">
    <citation type="journal article" date="2018" name="Biotechnol. Biofuels">
        <title>Integrative visual omics of the white-rot fungus Polyporus brumalis exposes the biotechnological potential of its oxidative enzymes for delignifying raw plant biomass.</title>
        <authorList>
            <person name="Miyauchi S."/>
            <person name="Rancon A."/>
            <person name="Drula E."/>
            <person name="Hage H."/>
            <person name="Chaduli D."/>
            <person name="Favel A."/>
            <person name="Grisel S."/>
            <person name="Henrissat B."/>
            <person name="Herpoel-Gimbert I."/>
            <person name="Ruiz-Duenas F.J."/>
            <person name="Chevret D."/>
            <person name="Hainaut M."/>
            <person name="Lin J."/>
            <person name="Wang M."/>
            <person name="Pangilinan J."/>
            <person name="Lipzen A."/>
            <person name="Lesage-Meessen L."/>
            <person name="Navarro D."/>
            <person name="Riley R."/>
            <person name="Grigoriev I.V."/>
            <person name="Zhou S."/>
            <person name="Raouche S."/>
            <person name="Rosso M.N."/>
        </authorList>
    </citation>
    <scope>NUCLEOTIDE SEQUENCE [LARGE SCALE GENOMIC DNA]</scope>
    <source>
        <strain evidence="2 3">BRFM 1820</strain>
    </source>
</reference>
<dbReference type="EMBL" id="KZ857543">
    <property type="protein sequence ID" value="RDX40663.1"/>
    <property type="molecule type" value="Genomic_DNA"/>
</dbReference>
<sequence length="523" mass="57848">MDVQAAGSTFLKLAIELQVKVLQKLGLGDLTRCTRVCKQLRSLVTAATALQYKMELERAGMVDGPAEVPLPVKLEKIRARNAAWDTAFPLHVVVQPPPRSGFVPSLPGGVFFRLGTIGDAWTLHRPAWPEVDTSGGLEDRSISLTSHEISTTGMSSSDQSSPCAVNPEEDLVVFVKGRSVPDGIPQCVIISIAQNKIDTSWTSQLVFSDLETPVMDFVQSVGDLLSWSRINVFYSAGQGELRVMNWQTGAIVWRSLWTTSGRCLLLDTSHVMVVDHKGLFIYEFDPHTSASIPPDWATEASCLLHLEFPAFGVPDPDIMFLRTHEPGARYFRSDRPFFREDPDITVLAVYFNCLYGHNMEDLILVIPLATIHARLSQPQIHDQQETVRVPWSDWGPDGTRLLRLARQPNYITTWGSRVAISLAPPRSGLDRDVFIVDVRPHSRKDSFGGGAQDVPIAMGKSDAPIDASDTMSVQSFAETVTTRLPYRMAHIKACLFDVPNVIQSLDGRLTHDGMVFMVSSRPG</sequence>
<dbReference type="InterPro" id="IPR001810">
    <property type="entry name" value="F-box_dom"/>
</dbReference>
<protein>
    <recommendedName>
        <fullName evidence="1">F-box domain-containing protein</fullName>
    </recommendedName>
</protein>
<gene>
    <name evidence="2" type="ORF">OH76DRAFT_1412838</name>
</gene>
<dbReference type="InterPro" id="IPR036047">
    <property type="entry name" value="F-box-like_dom_sf"/>
</dbReference>
<evidence type="ECO:0000313" key="3">
    <source>
        <dbReference type="Proteomes" id="UP000256964"/>
    </source>
</evidence>
<dbReference type="Pfam" id="PF00646">
    <property type="entry name" value="F-box"/>
    <property type="match status" value="1"/>
</dbReference>
<dbReference type="OrthoDB" id="2747824at2759"/>
<name>A0A371CK62_9APHY</name>
<dbReference type="Proteomes" id="UP000256964">
    <property type="component" value="Unassembled WGS sequence"/>
</dbReference>
<organism evidence="2 3">
    <name type="scientific">Lentinus brumalis</name>
    <dbReference type="NCBI Taxonomy" id="2498619"/>
    <lineage>
        <taxon>Eukaryota</taxon>
        <taxon>Fungi</taxon>
        <taxon>Dikarya</taxon>
        <taxon>Basidiomycota</taxon>
        <taxon>Agaricomycotina</taxon>
        <taxon>Agaricomycetes</taxon>
        <taxon>Polyporales</taxon>
        <taxon>Polyporaceae</taxon>
        <taxon>Lentinus</taxon>
    </lineage>
</organism>
<keyword evidence="3" id="KW-1185">Reference proteome</keyword>
<dbReference type="AlphaFoldDB" id="A0A371CK62"/>
<dbReference type="SUPFAM" id="SSF81383">
    <property type="entry name" value="F-box domain"/>
    <property type="match status" value="1"/>
</dbReference>
<evidence type="ECO:0000313" key="2">
    <source>
        <dbReference type="EMBL" id="RDX40663.1"/>
    </source>
</evidence>